<reference evidence="1 2" key="1">
    <citation type="journal article" date="2013" name="PLoS ONE">
        <title>Predicting the Proteins of Angomonas deanei, Strigomonas culicis and Their Respective Endosymbionts Reveals New Aspects of the Trypanosomatidae Family.</title>
        <authorList>
            <person name="Motta M.C."/>
            <person name="Martins A.C."/>
            <person name="de Souza S.S."/>
            <person name="Catta-Preta C.M."/>
            <person name="Silva R."/>
            <person name="Klein C.C."/>
            <person name="de Almeida L.G."/>
            <person name="de Lima Cunha O."/>
            <person name="Ciapina L.P."/>
            <person name="Brocchi M."/>
            <person name="Colabardini A.C."/>
            <person name="de Araujo Lima B."/>
            <person name="Machado C.R."/>
            <person name="de Almeida Soares C.M."/>
            <person name="Probst C.M."/>
            <person name="de Menezes C.B."/>
            <person name="Thompson C.E."/>
            <person name="Bartholomeu D.C."/>
            <person name="Gradia D.F."/>
            <person name="Pavoni D.P."/>
            <person name="Grisard E.C."/>
            <person name="Fantinatti-Garboggini F."/>
            <person name="Marchini F.K."/>
            <person name="Rodrigues-Luiz G.F."/>
            <person name="Wagner G."/>
            <person name="Goldman G.H."/>
            <person name="Fietto J.L."/>
            <person name="Elias M.C."/>
            <person name="Goldman M.H."/>
            <person name="Sagot M.F."/>
            <person name="Pereira M."/>
            <person name="Stoco P.H."/>
            <person name="de Mendonca-Neto R.P."/>
            <person name="Teixeira S.M."/>
            <person name="Maciel T.E."/>
            <person name="de Oliveira Mendes T.A."/>
            <person name="Urmenyi T.P."/>
            <person name="de Souza W."/>
            <person name="Schenkman S."/>
            <person name="de Vasconcelos A.T."/>
        </authorList>
    </citation>
    <scope>NUCLEOTIDE SEQUENCE [LARGE SCALE GENOMIC DNA]</scope>
</reference>
<comment type="caution">
    <text evidence="1">The sequence shown here is derived from an EMBL/GenBank/DDBJ whole genome shotgun (WGS) entry which is preliminary data.</text>
</comment>
<name>S9VSL7_9TRYP</name>
<accession>S9VSL7</accession>
<evidence type="ECO:0000313" key="2">
    <source>
        <dbReference type="Proteomes" id="UP000015354"/>
    </source>
</evidence>
<dbReference type="Proteomes" id="UP000015354">
    <property type="component" value="Unassembled WGS sequence"/>
</dbReference>
<keyword evidence="2" id="KW-1185">Reference proteome</keyword>
<protein>
    <submittedName>
        <fullName evidence="1">Uncharacterized protein</fullName>
    </submittedName>
</protein>
<organism evidence="1 2">
    <name type="scientific">Strigomonas culicis</name>
    <dbReference type="NCBI Taxonomy" id="28005"/>
    <lineage>
        <taxon>Eukaryota</taxon>
        <taxon>Discoba</taxon>
        <taxon>Euglenozoa</taxon>
        <taxon>Kinetoplastea</taxon>
        <taxon>Metakinetoplastina</taxon>
        <taxon>Trypanosomatida</taxon>
        <taxon>Trypanosomatidae</taxon>
        <taxon>Strigomonadinae</taxon>
        <taxon>Strigomonas</taxon>
    </lineage>
</organism>
<sequence length="242" mass="27280">MQQRLKEFWAGLSLSETSSCLYGEGDGIGDETEEYYVLCPLGKLLHVRRNVLASAITGDKSYVDGSNLPQSADEKRKYKRKQASVHKRILKVLKAMSQSALHVDQYTAEGPLKDAFEVIGEYNAAVVPRWNKIKEVWELVFPSSAVCERPVRFASGSHSDGAESKVQRWTTTVTLHCASNLIDENFKYKPIGKAKEATLFWSWTEVHSLCAFRVELSSSVVCEWEHHMQNLRTTPIPCAVLQ</sequence>
<proteinExistence type="predicted"/>
<dbReference type="AlphaFoldDB" id="S9VSL7"/>
<evidence type="ECO:0000313" key="1">
    <source>
        <dbReference type="EMBL" id="EPY26180.1"/>
    </source>
</evidence>
<gene>
    <name evidence="1" type="ORF">STCU_06281</name>
</gene>
<dbReference type="EMBL" id="ATMH01006281">
    <property type="protein sequence ID" value="EPY26180.1"/>
    <property type="molecule type" value="Genomic_DNA"/>
</dbReference>